<dbReference type="GO" id="GO:0009853">
    <property type="term" value="P:photorespiration"/>
    <property type="evidence" value="ECO:0007669"/>
    <property type="project" value="UniProtKB-KW"/>
</dbReference>
<evidence type="ECO:0000256" key="1">
    <source>
        <dbReference type="ARBA" id="ARBA00000830"/>
    </source>
</evidence>
<name>A0A4Y1RST1_PRUDU</name>
<evidence type="ECO:0000256" key="4">
    <source>
        <dbReference type="ARBA" id="ARBA00013078"/>
    </source>
</evidence>
<feature type="region of interest" description="Disordered" evidence="13">
    <location>
        <begin position="1"/>
        <end position="53"/>
    </location>
</feature>
<keyword evidence="10" id="KW-0007">Acetylation</keyword>
<keyword evidence="9" id="KW-0809">Transit peptide</keyword>
<evidence type="ECO:0000313" key="14">
    <source>
        <dbReference type="EMBL" id="BBH06846.1"/>
    </source>
</evidence>
<keyword evidence="8" id="KW-0378">Hydrolase</keyword>
<evidence type="ECO:0000256" key="10">
    <source>
        <dbReference type="ARBA" id="ARBA00022990"/>
    </source>
</evidence>
<evidence type="ECO:0000256" key="13">
    <source>
        <dbReference type="SAM" id="MobiDB-lite"/>
    </source>
</evidence>
<evidence type="ECO:0000256" key="8">
    <source>
        <dbReference type="ARBA" id="ARBA00022801"/>
    </source>
</evidence>
<dbReference type="SUPFAM" id="SSF56784">
    <property type="entry name" value="HAD-like"/>
    <property type="match status" value="2"/>
</dbReference>
<dbReference type="InterPro" id="IPR023214">
    <property type="entry name" value="HAD_sf"/>
</dbReference>
<dbReference type="InterPro" id="IPR006349">
    <property type="entry name" value="PGP_euk"/>
</dbReference>
<dbReference type="Gene3D" id="3.40.50.1000">
    <property type="entry name" value="HAD superfamily/HAD-like"/>
    <property type="match status" value="3"/>
</dbReference>
<keyword evidence="11" id="KW-0601">Photorespiration</keyword>
<dbReference type="FunFam" id="3.40.50.1000:FF:000039">
    <property type="entry name" value="Phosphoglycolate phosphatase"/>
    <property type="match status" value="1"/>
</dbReference>
<keyword evidence="5" id="KW-0150">Chloroplast</keyword>
<evidence type="ECO:0000256" key="11">
    <source>
        <dbReference type="ARBA" id="ARBA00023238"/>
    </source>
</evidence>
<dbReference type="InterPro" id="IPR006357">
    <property type="entry name" value="HAD-SF_hydro_IIA"/>
</dbReference>
<evidence type="ECO:0000256" key="9">
    <source>
        <dbReference type="ARBA" id="ARBA00022946"/>
    </source>
</evidence>
<keyword evidence="7" id="KW-0934">Plastid</keyword>
<feature type="compositionally biased region" description="Polar residues" evidence="13">
    <location>
        <begin position="21"/>
        <end position="38"/>
    </location>
</feature>
<reference evidence="14" key="1">
    <citation type="journal article" date="2019" name="Science">
        <title>Mutation of a bHLH transcription factor allowed almond domestication.</title>
        <authorList>
            <person name="Sanchez-Perez R."/>
            <person name="Pavan S."/>
            <person name="Mazzeo R."/>
            <person name="Moldovan C."/>
            <person name="Aiese Cigliano R."/>
            <person name="Del Cueto J."/>
            <person name="Ricciardi F."/>
            <person name="Lotti C."/>
            <person name="Ricciardi L."/>
            <person name="Dicenta F."/>
            <person name="Lopez-Marques R.L."/>
            <person name="Lindberg Moller B."/>
        </authorList>
    </citation>
    <scope>NUCLEOTIDE SEQUENCE</scope>
</reference>
<comment type="subcellular location">
    <subcellularLocation>
        <location evidence="2">Plastid</location>
        <location evidence="2">Chloroplast</location>
    </subcellularLocation>
</comment>
<dbReference type="EC" id="3.1.3.18" evidence="4"/>
<keyword evidence="6" id="KW-0597">Phosphoprotein</keyword>
<evidence type="ECO:0000256" key="2">
    <source>
        <dbReference type="ARBA" id="ARBA00004229"/>
    </source>
</evidence>
<comment type="catalytic activity">
    <reaction evidence="1">
        <text>2-phosphoglycolate + H2O = glycolate + phosphate</text>
        <dbReference type="Rhea" id="RHEA:14369"/>
        <dbReference type="ChEBI" id="CHEBI:15377"/>
        <dbReference type="ChEBI" id="CHEBI:29805"/>
        <dbReference type="ChEBI" id="CHEBI:43474"/>
        <dbReference type="ChEBI" id="CHEBI:58033"/>
        <dbReference type="EC" id="3.1.3.18"/>
    </reaction>
</comment>
<dbReference type="AlphaFoldDB" id="A0A4Y1RST1"/>
<comment type="function">
    <text evidence="12">Photorespiratory enzyme that dephosphorylates the 2-phosphoglycolate produced by the RuBisCO oxygenation reaction.</text>
</comment>
<proteinExistence type="inferred from homology"/>
<dbReference type="EMBL" id="AP019302">
    <property type="protein sequence ID" value="BBH06846.1"/>
    <property type="molecule type" value="Genomic_DNA"/>
</dbReference>
<dbReference type="GO" id="GO:0008967">
    <property type="term" value="F:phosphoglycolate phosphatase activity"/>
    <property type="evidence" value="ECO:0007669"/>
    <property type="project" value="UniProtKB-EC"/>
</dbReference>
<dbReference type="GO" id="GO:0009507">
    <property type="term" value="C:chloroplast"/>
    <property type="evidence" value="ECO:0007669"/>
    <property type="project" value="UniProtKB-SubCell"/>
</dbReference>
<dbReference type="NCBIfam" id="TIGR01452">
    <property type="entry name" value="PGP_euk"/>
    <property type="match status" value="1"/>
</dbReference>
<protein>
    <recommendedName>
        <fullName evidence="4">phosphoglycolate phosphatase</fullName>
        <ecNumber evidence="4">3.1.3.18</ecNumber>
    </recommendedName>
</protein>
<evidence type="ECO:0000256" key="5">
    <source>
        <dbReference type="ARBA" id="ARBA00022528"/>
    </source>
</evidence>
<evidence type="ECO:0000256" key="12">
    <source>
        <dbReference type="ARBA" id="ARBA00059713"/>
    </source>
</evidence>
<gene>
    <name evidence="14" type="ORF">Prudu_018600</name>
</gene>
<evidence type="ECO:0000256" key="3">
    <source>
        <dbReference type="ARBA" id="ARBA00006171"/>
    </source>
</evidence>
<accession>A0A4Y1RST1</accession>
<organism evidence="14">
    <name type="scientific">Prunus dulcis</name>
    <name type="common">Almond</name>
    <name type="synonym">Amygdalus dulcis</name>
    <dbReference type="NCBI Taxonomy" id="3755"/>
    <lineage>
        <taxon>Eukaryota</taxon>
        <taxon>Viridiplantae</taxon>
        <taxon>Streptophyta</taxon>
        <taxon>Embryophyta</taxon>
        <taxon>Tracheophyta</taxon>
        <taxon>Spermatophyta</taxon>
        <taxon>Magnoliopsida</taxon>
        <taxon>eudicotyledons</taxon>
        <taxon>Gunneridae</taxon>
        <taxon>Pentapetalae</taxon>
        <taxon>rosids</taxon>
        <taxon>fabids</taxon>
        <taxon>Rosales</taxon>
        <taxon>Rosaceae</taxon>
        <taxon>Amygdaloideae</taxon>
        <taxon>Amygdaleae</taxon>
        <taxon>Prunus</taxon>
    </lineage>
</organism>
<dbReference type="PANTHER" id="PTHR19288">
    <property type="entry name" value="4-NITROPHENYLPHOSPHATASE-RELATED"/>
    <property type="match status" value="1"/>
</dbReference>
<dbReference type="InterPro" id="IPR036412">
    <property type="entry name" value="HAD-like_sf"/>
</dbReference>
<dbReference type="FunFam" id="3.40.50.1000:FF:000447">
    <property type="match status" value="1"/>
</dbReference>
<comment type="similarity">
    <text evidence="3">Belongs to the HAD-like hydrolase superfamily. CbbY/CbbZ/Gph/YieH family.</text>
</comment>
<evidence type="ECO:0000256" key="6">
    <source>
        <dbReference type="ARBA" id="ARBA00022553"/>
    </source>
</evidence>
<sequence length="525" mass="57696">MKAQVSSSRIECKLSHPNHHAATNNSFKGKSELTASNDQHLRKKKKKEAFKKEREMLSRTTVIAASLSVSAGSANPSKSNYSRLLGLNNNLSYTASNPVIVSSNSNFASFAWNTSNNSKYTKSRMERFTTRASPQPLTNADELIDSVQTFIFDCDGVIWKGDKLIDGVPETLDLLRSKGKRLVFVTNNSTKSRKQYGKKFETLGLNVNEEEIFASSFAAAAYLKSINFPKDKKVYVIGEEGILKELELAGYQYLGGPEDGGKKIDLKPGFLMEHDENVGAVVVGFDRNFNYYKIQYGTLCIRENPGCLFIATNRDAVTHLTDAQEWAGGGSMVGAIRGSTQREPLSQICMVGDRLDTDILFGQNGGCKTLLVLSGVTTLSVLQSPNNSIQPDFYTNKISDFLSLKATTVGAVVVGFDRNFNYYKIQYGTLCIRENPGCLFIATNRDAVTHLTDAQEWAGGGSMVGAIRGSTQREPLVVGKPSTFMMDYLANEVTTLSVLQSPNNSIQPDFYTNKISDFLSLKATT</sequence>
<dbReference type="Pfam" id="PF13344">
    <property type="entry name" value="Hydrolase_6"/>
    <property type="match status" value="1"/>
</dbReference>
<dbReference type="Pfam" id="PF13242">
    <property type="entry name" value="Hydrolase_like"/>
    <property type="match status" value="1"/>
</dbReference>
<dbReference type="NCBIfam" id="TIGR01460">
    <property type="entry name" value="HAD-SF-IIA"/>
    <property type="match status" value="1"/>
</dbReference>
<dbReference type="PANTHER" id="PTHR19288:SF46">
    <property type="entry name" value="HALOACID DEHALOGENASE-LIKE HYDROLASE DOMAIN-CONTAINING PROTEIN 2"/>
    <property type="match status" value="1"/>
</dbReference>
<feature type="non-terminal residue" evidence="14">
    <location>
        <position position="525"/>
    </location>
</feature>
<evidence type="ECO:0000256" key="7">
    <source>
        <dbReference type="ARBA" id="ARBA00022640"/>
    </source>
</evidence>